<dbReference type="EMBL" id="NBTX02000004">
    <property type="protein sequence ID" value="PNL61377.1"/>
    <property type="molecule type" value="Genomic_DNA"/>
</dbReference>
<accession>A0AAX0WSR2</accession>
<feature type="region of interest" description="Disordered" evidence="2">
    <location>
        <begin position="440"/>
        <end position="463"/>
    </location>
</feature>
<keyword evidence="1" id="KW-0175">Coiled coil</keyword>
<proteinExistence type="predicted"/>
<dbReference type="RefSeq" id="WP_019235116.1">
    <property type="nucleotide sequence ID" value="NZ_CAAAHR010000021.1"/>
</dbReference>
<sequence>MSISKQNLTEHLTSDELSFINEKLDTVIQSKIDSGELSFSSPMDGADPNPSTIDLSQFGLHNPEDIKIFLLSPAGETVTHEIGAELSHERAIEEERQLQIQEEITMEERRRGFLFHWLLAEEAEAQKAQNELIEMQQEKILKSNEQAPQKKAASEENKALKDTLERYDTSIKQFQKQQENLKAEEKALTEELSKLEDESIAIDEKHKTYNNVLNAYDKSAPTFEKNPDMLDREISSLERQIDRMSQHVFDELDKGNEKEARKILNEQNALNLQLASLKDIKSKLGNEKVFFDADLNSEGVTYDKALFALPKEQAPSLVKHDGKYYLLNKGEKWDDVKNDPAKLEEAQARFEKAKPEIMSVKNVVQHVKKQEVELNTTRKEETHSKIAVNKAEQLMVNNQITSMQAARVNAQLALTNAPALTMHPPQSTLTPGSNNFGLDSVSIPTPTQSKGTSPSMPSMPSPPQIHAAAFVQTVNNEQKPISWGSIFSNIKTIQDPQAKKETEKFFTDEFKKNLPEDKKNDLKNDKNPNSLIEKFKRLLEKAPVPETTMNDYLKHMSQFGQDAYKNDVTSELSPVEKQEQQISTSFAPSGSSS</sequence>
<feature type="compositionally biased region" description="Polar residues" evidence="2">
    <location>
        <begin position="580"/>
        <end position="593"/>
    </location>
</feature>
<feature type="region of interest" description="Disordered" evidence="2">
    <location>
        <begin position="565"/>
        <end position="593"/>
    </location>
</feature>
<gene>
    <name evidence="4" type="ORF">A6J39_009210</name>
</gene>
<comment type="caution">
    <text evidence="4">The sequence shown here is derived from an EMBL/GenBank/DDBJ whole genome shotgun (WGS) entry which is preliminary data.</text>
</comment>
<dbReference type="Gene3D" id="3.30.450.390">
    <property type="match status" value="2"/>
</dbReference>
<reference evidence="4" key="1">
    <citation type="submission" date="2017-12" db="EMBL/GenBank/DDBJ databases">
        <title>FDA dAtabase for Regulatory Grade micrObial Sequences (FDA-ARGOS): Supporting development and validation of Infectious Disease Dx tests.</title>
        <authorList>
            <person name="Kerrigan L."/>
            <person name="Tallon L.J."/>
            <person name="Sadzewicz L."/>
            <person name="Sengamalay N."/>
            <person name="Ott S."/>
            <person name="Godinez A."/>
            <person name="Nagaraj S."/>
            <person name="Vavikolanu K."/>
            <person name="Vyas G."/>
            <person name="Nadendla S."/>
            <person name="Aluvathingal J."/>
            <person name="Sichtig H."/>
        </authorList>
    </citation>
    <scope>NUCLEOTIDE SEQUENCE [LARGE SCALE GENOMIC DNA]</scope>
    <source>
        <strain evidence="4">FDAARGOS_200</strain>
    </source>
</reference>
<organism evidence="4 5">
    <name type="scientific">Legionella anisa</name>
    <dbReference type="NCBI Taxonomy" id="28082"/>
    <lineage>
        <taxon>Bacteria</taxon>
        <taxon>Pseudomonadati</taxon>
        <taxon>Pseudomonadota</taxon>
        <taxon>Gammaproteobacteria</taxon>
        <taxon>Legionellales</taxon>
        <taxon>Legionellaceae</taxon>
        <taxon>Legionella</taxon>
    </lineage>
</organism>
<protein>
    <submittedName>
        <fullName evidence="4">Coiled coil protein</fullName>
    </submittedName>
</protein>
<dbReference type="AlphaFoldDB" id="A0AAX0WSR2"/>
<dbReference type="InterPro" id="IPR041463">
    <property type="entry name" value="LidA_long_CC"/>
</dbReference>
<evidence type="ECO:0000259" key="3">
    <source>
        <dbReference type="Pfam" id="PF18641"/>
    </source>
</evidence>
<evidence type="ECO:0000313" key="4">
    <source>
        <dbReference type="EMBL" id="PNL61377.1"/>
    </source>
</evidence>
<evidence type="ECO:0000313" key="5">
    <source>
        <dbReference type="Proteomes" id="UP000192511"/>
    </source>
</evidence>
<dbReference type="Proteomes" id="UP000192511">
    <property type="component" value="Unassembled WGS sequence"/>
</dbReference>
<feature type="compositionally biased region" description="Polar residues" evidence="2">
    <location>
        <begin position="440"/>
        <end position="452"/>
    </location>
</feature>
<feature type="coiled-coil region" evidence="1">
    <location>
        <begin position="118"/>
        <end position="205"/>
    </location>
</feature>
<feature type="domain" description="LidA long coiled-coil" evidence="3">
    <location>
        <begin position="227"/>
        <end position="401"/>
    </location>
</feature>
<name>A0AAX0WSR2_9GAMM</name>
<dbReference type="Pfam" id="PF18641">
    <property type="entry name" value="LidA_Long_CC"/>
    <property type="match status" value="1"/>
</dbReference>
<dbReference type="GeneID" id="98066332"/>
<evidence type="ECO:0000256" key="1">
    <source>
        <dbReference type="SAM" id="Coils"/>
    </source>
</evidence>
<keyword evidence="5" id="KW-1185">Reference proteome</keyword>
<evidence type="ECO:0000256" key="2">
    <source>
        <dbReference type="SAM" id="MobiDB-lite"/>
    </source>
</evidence>